<dbReference type="RefSeq" id="XP_018276686.1">
    <property type="nucleotide sequence ID" value="XM_018419645.1"/>
</dbReference>
<reference evidence="2 3" key="1">
    <citation type="submission" date="2015-03" db="EMBL/GenBank/DDBJ databases">
        <title>Genomics and transcriptomics of the oil-accumulating basidiomycete yeast T. oleaginosus allow insights into substrate utilization and the diverse evolutionary trajectories of mating systems in fungi.</title>
        <authorList>
            <consortium name="DOE Joint Genome Institute"/>
            <person name="Kourist R."/>
            <person name="Kracht O."/>
            <person name="Bracharz F."/>
            <person name="Lipzen A."/>
            <person name="Nolan M."/>
            <person name="Ohm R."/>
            <person name="Grigoriev I."/>
            <person name="Sun S."/>
            <person name="Heitman J."/>
            <person name="Bruck T."/>
            <person name="Nowrousian M."/>
        </authorList>
    </citation>
    <scope>NUCLEOTIDE SEQUENCE [LARGE SCALE GENOMIC DNA]</scope>
    <source>
        <strain evidence="2 3">IBC0246</strain>
    </source>
</reference>
<organism evidence="2 3">
    <name type="scientific">Cutaneotrichosporon oleaginosum</name>
    <dbReference type="NCBI Taxonomy" id="879819"/>
    <lineage>
        <taxon>Eukaryota</taxon>
        <taxon>Fungi</taxon>
        <taxon>Dikarya</taxon>
        <taxon>Basidiomycota</taxon>
        <taxon>Agaricomycotina</taxon>
        <taxon>Tremellomycetes</taxon>
        <taxon>Trichosporonales</taxon>
        <taxon>Trichosporonaceae</taxon>
        <taxon>Cutaneotrichosporon</taxon>
    </lineage>
</organism>
<name>A0A0J0XGG5_9TREE</name>
<dbReference type="EMBL" id="KQ087239">
    <property type="protein sequence ID" value="KLT40195.1"/>
    <property type="molecule type" value="Genomic_DNA"/>
</dbReference>
<evidence type="ECO:0000256" key="1">
    <source>
        <dbReference type="SAM" id="MobiDB-lite"/>
    </source>
</evidence>
<feature type="region of interest" description="Disordered" evidence="1">
    <location>
        <begin position="46"/>
        <end position="65"/>
    </location>
</feature>
<accession>A0A0J0XGG5</accession>
<sequence>MHFPCVTRSHFFCPRPSDPDAQTPLVTNLQPTSPAPRPNVPSIICRPSFASTPPPPPTRTKRRTPSRRYVAFMPLLLPLLPSPPLNPPPFPSRLTPTLSPPALSRLALLSLCLLPLSPSFFDLSYRPGTSQLAACQFPYLFTSDPEIRELTSLLIFDRSH</sequence>
<dbReference type="AlphaFoldDB" id="A0A0J0XGG5"/>
<evidence type="ECO:0000313" key="3">
    <source>
        <dbReference type="Proteomes" id="UP000053611"/>
    </source>
</evidence>
<protein>
    <submittedName>
        <fullName evidence="2">Uncharacterized protein</fullName>
    </submittedName>
</protein>
<dbReference type="GeneID" id="28980248"/>
<dbReference type="Proteomes" id="UP000053611">
    <property type="component" value="Unassembled WGS sequence"/>
</dbReference>
<evidence type="ECO:0000313" key="2">
    <source>
        <dbReference type="EMBL" id="KLT40195.1"/>
    </source>
</evidence>
<gene>
    <name evidence="2" type="ORF">CC85DRAFT_160541</name>
</gene>
<proteinExistence type="predicted"/>
<keyword evidence="3" id="KW-1185">Reference proteome</keyword>